<accession>A0A150RGD1</accession>
<evidence type="ECO:0000256" key="3">
    <source>
        <dbReference type="ARBA" id="ARBA00022603"/>
    </source>
</evidence>
<evidence type="ECO:0000259" key="6">
    <source>
        <dbReference type="PROSITE" id="PS50123"/>
    </source>
</evidence>
<dbReference type="InterPro" id="IPR050903">
    <property type="entry name" value="Bact_Chemotaxis_MeTrfase"/>
</dbReference>
<comment type="caution">
    <text evidence="7">The sequence shown here is derived from an EMBL/GenBank/DDBJ whole genome shotgun (WGS) entry which is preliminary data.</text>
</comment>
<dbReference type="InterPro" id="IPR000780">
    <property type="entry name" value="CheR_MeTrfase"/>
</dbReference>
<sequence length="288" mass="32383">MMAISDAEFASFRALVLQETGIHLSPAKKALLVARLAGRLRATGSPSYRAYLGLAMQEPEELLRLIDCITTNETRFFREPKHFDFLAREVFPAWKQGASAGRRSRRIRAWSAGCSTGQELYSLAMALLDHLGDDGGFSFELLGTDISTRVLDRAAHAIWPIEAAADIPERYLKAFMLKGKGAQEGKMRAGSEIRQIVRFQRLNLIEERYALTGRFDLIFCRNVLIYFQNDTKQRVIERLTRYLAPGGYLLFGHAEGLCSAASQLVRVLPTVYRLPPDAEGEGRRLEAR</sequence>
<reference evidence="7 8" key="1">
    <citation type="submission" date="2014-02" db="EMBL/GenBank/DDBJ databases">
        <title>The small core and large imbalanced accessory genome model reveals a collaborative survival strategy of Sorangium cellulosum strains in nature.</title>
        <authorList>
            <person name="Han K."/>
            <person name="Peng R."/>
            <person name="Blom J."/>
            <person name="Li Y.-Z."/>
        </authorList>
    </citation>
    <scope>NUCLEOTIDE SEQUENCE [LARGE SCALE GENOMIC DNA]</scope>
    <source>
        <strain evidence="7 8">So0011-07</strain>
    </source>
</reference>
<dbReference type="AlphaFoldDB" id="A0A150RGD1"/>
<dbReference type="Gene3D" id="1.10.155.10">
    <property type="entry name" value="Chemotaxis receptor methyltransferase CheR, N-terminal domain"/>
    <property type="match status" value="1"/>
</dbReference>
<dbReference type="Gene3D" id="3.40.50.150">
    <property type="entry name" value="Vaccinia Virus protein VP39"/>
    <property type="match status" value="1"/>
</dbReference>
<evidence type="ECO:0000313" key="7">
    <source>
        <dbReference type="EMBL" id="KYF79292.1"/>
    </source>
</evidence>
<dbReference type="InterPro" id="IPR026024">
    <property type="entry name" value="Chemotaxis_MeTrfase_CheR"/>
</dbReference>
<protein>
    <recommendedName>
        <fullName evidence="2">protein-glutamate O-methyltransferase</fullName>
        <ecNumber evidence="2">2.1.1.80</ecNumber>
    </recommendedName>
</protein>
<evidence type="ECO:0000256" key="4">
    <source>
        <dbReference type="ARBA" id="ARBA00022679"/>
    </source>
</evidence>
<dbReference type="Pfam" id="PF03705">
    <property type="entry name" value="CheR_N"/>
    <property type="match status" value="1"/>
</dbReference>
<comment type="catalytic activity">
    <reaction evidence="1">
        <text>L-glutamyl-[protein] + S-adenosyl-L-methionine = [protein]-L-glutamate 5-O-methyl ester + S-adenosyl-L-homocysteine</text>
        <dbReference type="Rhea" id="RHEA:24452"/>
        <dbReference type="Rhea" id="RHEA-COMP:10208"/>
        <dbReference type="Rhea" id="RHEA-COMP:10311"/>
        <dbReference type="ChEBI" id="CHEBI:29973"/>
        <dbReference type="ChEBI" id="CHEBI:57856"/>
        <dbReference type="ChEBI" id="CHEBI:59789"/>
        <dbReference type="ChEBI" id="CHEBI:82795"/>
        <dbReference type="EC" id="2.1.1.80"/>
    </reaction>
</comment>
<dbReference type="PANTHER" id="PTHR24422">
    <property type="entry name" value="CHEMOTAXIS PROTEIN METHYLTRANSFERASE"/>
    <property type="match status" value="1"/>
</dbReference>
<name>A0A150RGD1_SORCE</name>
<keyword evidence="5" id="KW-0949">S-adenosyl-L-methionine</keyword>
<dbReference type="PANTHER" id="PTHR24422:SF26">
    <property type="entry name" value="CHEMOTAXIS PROTEIN METHYLTRANSFERASE"/>
    <property type="match status" value="1"/>
</dbReference>
<feature type="domain" description="CheR-type methyltransferase" evidence="6">
    <location>
        <begin position="1"/>
        <end position="277"/>
    </location>
</feature>
<dbReference type="EMBL" id="JEMB01002669">
    <property type="protein sequence ID" value="KYF79292.1"/>
    <property type="molecule type" value="Genomic_DNA"/>
</dbReference>
<keyword evidence="3" id="KW-0489">Methyltransferase</keyword>
<dbReference type="GO" id="GO:0032259">
    <property type="term" value="P:methylation"/>
    <property type="evidence" value="ECO:0007669"/>
    <property type="project" value="UniProtKB-KW"/>
</dbReference>
<dbReference type="InterPro" id="IPR029063">
    <property type="entry name" value="SAM-dependent_MTases_sf"/>
</dbReference>
<gene>
    <name evidence="7" type="ORF">BE17_20085</name>
</gene>
<dbReference type="Pfam" id="PF01739">
    <property type="entry name" value="CheR"/>
    <property type="match status" value="1"/>
</dbReference>
<dbReference type="SUPFAM" id="SSF47757">
    <property type="entry name" value="Chemotaxis receptor methyltransferase CheR, N-terminal domain"/>
    <property type="match status" value="1"/>
</dbReference>
<dbReference type="SUPFAM" id="SSF53335">
    <property type="entry name" value="S-adenosyl-L-methionine-dependent methyltransferases"/>
    <property type="match status" value="1"/>
</dbReference>
<proteinExistence type="predicted"/>
<dbReference type="GO" id="GO:0008983">
    <property type="term" value="F:protein-glutamate O-methyltransferase activity"/>
    <property type="evidence" value="ECO:0007669"/>
    <property type="project" value="UniProtKB-EC"/>
</dbReference>
<evidence type="ECO:0000256" key="1">
    <source>
        <dbReference type="ARBA" id="ARBA00001541"/>
    </source>
</evidence>
<dbReference type="InterPro" id="IPR036804">
    <property type="entry name" value="CheR_N_sf"/>
</dbReference>
<evidence type="ECO:0000313" key="8">
    <source>
        <dbReference type="Proteomes" id="UP000075635"/>
    </source>
</evidence>
<dbReference type="CDD" id="cd02440">
    <property type="entry name" value="AdoMet_MTases"/>
    <property type="match status" value="1"/>
</dbReference>
<dbReference type="EC" id="2.1.1.80" evidence="2"/>
<dbReference type="SMART" id="SM00138">
    <property type="entry name" value="MeTrc"/>
    <property type="match status" value="1"/>
</dbReference>
<dbReference type="Proteomes" id="UP000075635">
    <property type="component" value="Unassembled WGS sequence"/>
</dbReference>
<keyword evidence="4" id="KW-0808">Transferase</keyword>
<dbReference type="PROSITE" id="PS50123">
    <property type="entry name" value="CHER"/>
    <property type="match status" value="1"/>
</dbReference>
<dbReference type="PRINTS" id="PR00996">
    <property type="entry name" value="CHERMTFRASE"/>
</dbReference>
<evidence type="ECO:0000256" key="5">
    <source>
        <dbReference type="ARBA" id="ARBA00022691"/>
    </source>
</evidence>
<organism evidence="7 8">
    <name type="scientific">Sorangium cellulosum</name>
    <name type="common">Polyangium cellulosum</name>
    <dbReference type="NCBI Taxonomy" id="56"/>
    <lineage>
        <taxon>Bacteria</taxon>
        <taxon>Pseudomonadati</taxon>
        <taxon>Myxococcota</taxon>
        <taxon>Polyangia</taxon>
        <taxon>Polyangiales</taxon>
        <taxon>Polyangiaceae</taxon>
        <taxon>Sorangium</taxon>
    </lineage>
</organism>
<dbReference type="PIRSF" id="PIRSF000410">
    <property type="entry name" value="CheR"/>
    <property type="match status" value="1"/>
</dbReference>
<dbReference type="InterPro" id="IPR022642">
    <property type="entry name" value="CheR_C"/>
</dbReference>
<evidence type="ECO:0000256" key="2">
    <source>
        <dbReference type="ARBA" id="ARBA00012534"/>
    </source>
</evidence>
<dbReference type="InterPro" id="IPR022641">
    <property type="entry name" value="CheR_N"/>
</dbReference>